<dbReference type="InterPro" id="IPR036869">
    <property type="entry name" value="J_dom_sf"/>
</dbReference>
<evidence type="ECO:0000259" key="4">
    <source>
        <dbReference type="PROSITE" id="PS50076"/>
    </source>
</evidence>
<evidence type="ECO:0000256" key="2">
    <source>
        <dbReference type="SAM" id="MobiDB-lite"/>
    </source>
</evidence>
<dbReference type="EMBL" id="BJWK01000009">
    <property type="protein sequence ID" value="GEM09899.1"/>
    <property type="molecule type" value="Genomic_DNA"/>
</dbReference>
<keyword evidence="3" id="KW-0472">Membrane</keyword>
<dbReference type="CDD" id="cd06257">
    <property type="entry name" value="DnaJ"/>
    <property type="match status" value="1"/>
</dbReference>
<dbReference type="PROSITE" id="PS00636">
    <property type="entry name" value="DNAJ_1"/>
    <property type="match status" value="1"/>
</dbReference>
<keyword evidence="1" id="KW-0143">Chaperone</keyword>
<dbReference type="SMART" id="SM00271">
    <property type="entry name" value="DnaJ"/>
    <property type="match status" value="1"/>
</dbReference>
<dbReference type="Gene3D" id="1.10.287.110">
    <property type="entry name" value="DnaJ domain"/>
    <property type="match status" value="1"/>
</dbReference>
<evidence type="ECO:0000256" key="1">
    <source>
        <dbReference type="ARBA" id="ARBA00023186"/>
    </source>
</evidence>
<name>A0A511KHP1_RHOTO</name>
<feature type="compositionally biased region" description="Polar residues" evidence="2">
    <location>
        <begin position="103"/>
        <end position="114"/>
    </location>
</feature>
<dbReference type="PRINTS" id="PR00625">
    <property type="entry name" value="JDOMAIN"/>
</dbReference>
<feature type="region of interest" description="Disordered" evidence="2">
    <location>
        <begin position="82"/>
        <end position="150"/>
    </location>
</feature>
<dbReference type="PROSITE" id="PS50076">
    <property type="entry name" value="DNAJ_2"/>
    <property type="match status" value="1"/>
</dbReference>
<proteinExistence type="predicted"/>
<dbReference type="Proteomes" id="UP000321518">
    <property type="component" value="Unassembled WGS sequence"/>
</dbReference>
<organism evidence="5 6">
    <name type="scientific">Rhodotorula toruloides</name>
    <name type="common">Yeast</name>
    <name type="synonym">Rhodosporidium toruloides</name>
    <dbReference type="NCBI Taxonomy" id="5286"/>
    <lineage>
        <taxon>Eukaryota</taxon>
        <taxon>Fungi</taxon>
        <taxon>Dikarya</taxon>
        <taxon>Basidiomycota</taxon>
        <taxon>Pucciniomycotina</taxon>
        <taxon>Microbotryomycetes</taxon>
        <taxon>Sporidiobolales</taxon>
        <taxon>Sporidiobolaceae</taxon>
        <taxon>Rhodotorula</taxon>
    </lineage>
</organism>
<dbReference type="InterPro" id="IPR018253">
    <property type="entry name" value="DnaJ_domain_CS"/>
</dbReference>
<dbReference type="PANTHER" id="PTHR44145">
    <property type="entry name" value="DNAJ HOMOLOG SUBFAMILY A MEMBER 3, MITOCHONDRIAL"/>
    <property type="match status" value="1"/>
</dbReference>
<keyword evidence="3" id="KW-0812">Transmembrane</keyword>
<sequence>MIVKGCTRLATHALYCPAHTHSATSLRPAIRVARPQPPPRSFSTTRPGFAAPALSADVDHYAVLGVDKGATRKQIRDKFYELSRKYHPDAPSTSSETPEQRTTRFQQLSSSYSVLSDPEQRRSYDLSRTGAAIPPHRRRPGHPGYTAASPGMGSRAYHFAGTDHMATYAGRAQTRFAQQQAAGLNGDRHWMAGTAMFGQQKAEEESRLINDSSSMRTGQVALAFAGAFAIAVAFSRGDKNKASKTTGR</sequence>
<evidence type="ECO:0000313" key="5">
    <source>
        <dbReference type="EMBL" id="GEM09899.1"/>
    </source>
</evidence>
<dbReference type="InterPro" id="IPR051938">
    <property type="entry name" value="Apopto_cytoskel_mod"/>
</dbReference>
<evidence type="ECO:0000256" key="3">
    <source>
        <dbReference type="SAM" id="Phobius"/>
    </source>
</evidence>
<keyword evidence="3" id="KW-1133">Transmembrane helix</keyword>
<dbReference type="Pfam" id="PF00226">
    <property type="entry name" value="DnaJ"/>
    <property type="match status" value="1"/>
</dbReference>
<feature type="domain" description="J" evidence="4">
    <location>
        <begin position="59"/>
        <end position="128"/>
    </location>
</feature>
<evidence type="ECO:0000313" key="6">
    <source>
        <dbReference type="Proteomes" id="UP000321518"/>
    </source>
</evidence>
<gene>
    <name evidence="5" type="ORF">Rt10032_c09g3916</name>
</gene>
<comment type="caution">
    <text evidence="5">The sequence shown here is derived from an EMBL/GenBank/DDBJ whole genome shotgun (WGS) entry which is preliminary data.</text>
</comment>
<feature type="transmembrane region" description="Helical" evidence="3">
    <location>
        <begin position="217"/>
        <end position="234"/>
    </location>
</feature>
<dbReference type="AlphaFoldDB" id="A0A511KHP1"/>
<dbReference type="SUPFAM" id="SSF46565">
    <property type="entry name" value="Chaperone J-domain"/>
    <property type="match status" value="1"/>
</dbReference>
<dbReference type="PANTHER" id="PTHR44145:SF3">
    <property type="entry name" value="DNAJ HOMOLOG SUBFAMILY A MEMBER 3, MITOCHONDRIAL"/>
    <property type="match status" value="1"/>
</dbReference>
<dbReference type="InterPro" id="IPR001623">
    <property type="entry name" value="DnaJ_domain"/>
</dbReference>
<dbReference type="OrthoDB" id="445556at2759"/>
<accession>A0A511KHP1</accession>
<reference evidence="5 6" key="1">
    <citation type="submission" date="2019-07" db="EMBL/GenBank/DDBJ databases">
        <title>Rhodotorula toruloides NBRC10032 genome sequencing.</title>
        <authorList>
            <person name="Shida Y."/>
            <person name="Takaku H."/>
            <person name="Ogasawara W."/>
            <person name="Mori K."/>
        </authorList>
    </citation>
    <scope>NUCLEOTIDE SEQUENCE [LARGE SCALE GENOMIC DNA]</scope>
    <source>
        <strain evidence="5 6">NBRC10032</strain>
    </source>
</reference>
<protein>
    <submittedName>
        <fullName evidence="5">DnaJ domain containing protein</fullName>
    </submittedName>
</protein>